<keyword evidence="5" id="KW-1185">Reference proteome</keyword>
<gene>
    <name evidence="4" type="ORF">CLV56_2978</name>
</gene>
<dbReference type="PANTHER" id="PTHR34580">
    <property type="match status" value="1"/>
</dbReference>
<dbReference type="InterPro" id="IPR043839">
    <property type="entry name" value="PafC_HTH"/>
</dbReference>
<evidence type="ECO:0000313" key="5">
    <source>
        <dbReference type="Proteomes" id="UP000230842"/>
    </source>
</evidence>
<dbReference type="Pfam" id="PF19187">
    <property type="entry name" value="HTH_PafC"/>
    <property type="match status" value="1"/>
</dbReference>
<protein>
    <submittedName>
        <fullName evidence="4">Proteasome accessory factor C</fullName>
    </submittedName>
</protein>
<dbReference type="Proteomes" id="UP000230842">
    <property type="component" value="Unassembled WGS sequence"/>
</dbReference>
<accession>A0A0B2B8M6</accession>
<dbReference type="EMBL" id="PGEZ01000002">
    <property type="protein sequence ID" value="PJJ53489.1"/>
    <property type="molecule type" value="Genomic_DNA"/>
</dbReference>
<dbReference type="PANTHER" id="PTHR34580:SF1">
    <property type="entry name" value="PROTEIN PAFC"/>
    <property type="match status" value="1"/>
</dbReference>
<reference evidence="4 5" key="1">
    <citation type="submission" date="2017-11" db="EMBL/GenBank/DDBJ databases">
        <title>Genomic Encyclopedia of Archaeal and Bacterial Type Strains, Phase II (KMG-II): From Individual Species to Whole Genera.</title>
        <authorList>
            <person name="Goeker M."/>
        </authorList>
    </citation>
    <scope>NUCLEOTIDE SEQUENCE [LARGE SCALE GENOMIC DNA]</scope>
    <source>
        <strain evidence="4 5">DSM 27763</strain>
    </source>
</reference>
<evidence type="ECO:0000313" key="4">
    <source>
        <dbReference type="EMBL" id="PJJ53489.1"/>
    </source>
</evidence>
<comment type="caution">
    <text evidence="4">The sequence shown here is derived from an EMBL/GenBank/DDBJ whole genome shotgun (WGS) entry which is preliminary data.</text>
</comment>
<dbReference type="Pfam" id="PF25583">
    <property type="entry name" value="WCX"/>
    <property type="match status" value="1"/>
</dbReference>
<dbReference type="Pfam" id="PF13280">
    <property type="entry name" value="WYL"/>
    <property type="match status" value="1"/>
</dbReference>
<evidence type="ECO:0000259" key="1">
    <source>
        <dbReference type="Pfam" id="PF13280"/>
    </source>
</evidence>
<evidence type="ECO:0000259" key="2">
    <source>
        <dbReference type="Pfam" id="PF19187"/>
    </source>
</evidence>
<organism evidence="4 5">
    <name type="scientific">Mumia flava</name>
    <dbReference type="NCBI Taxonomy" id="1348852"/>
    <lineage>
        <taxon>Bacteria</taxon>
        <taxon>Bacillati</taxon>
        <taxon>Actinomycetota</taxon>
        <taxon>Actinomycetes</taxon>
        <taxon>Propionibacteriales</taxon>
        <taxon>Nocardioidaceae</taxon>
        <taxon>Mumia</taxon>
    </lineage>
</organism>
<feature type="domain" description="WCX" evidence="3">
    <location>
        <begin position="244"/>
        <end position="316"/>
    </location>
</feature>
<keyword evidence="4" id="KW-0647">Proteasome</keyword>
<dbReference type="InterPro" id="IPR028349">
    <property type="entry name" value="PafC-like"/>
</dbReference>
<dbReference type="InterPro" id="IPR051534">
    <property type="entry name" value="CBASS_pafABC_assoc_protein"/>
</dbReference>
<feature type="domain" description="WYL" evidence="1">
    <location>
        <begin position="149"/>
        <end position="215"/>
    </location>
</feature>
<dbReference type="InterPro" id="IPR057727">
    <property type="entry name" value="WCX_dom"/>
</dbReference>
<sequence length="331" mass="36889">MSTSGEQIERMLALVPYLQSNEGIPVEQVARLFGVSPAKIVGDLNVLWFCGLPEAVTGEMIDIDMDALESEGVVFIDNADFLPRPLRFNAYEAASLVTALRTLRESVAEEDRRALESATAKLTAALGADASVANVVEVMVEDDETPVREQIARALRDGRRLHLSYVVPSRDERTERDVDPLRLITAEGRLYLEGWCLAAEGLRLFRLDRIEHVRVLDEPAEPHPGVERREYGPRIFHPGDDAQSAVVALDPRASWVREYLQHEEIGADERGWALLRVQAGDADWLTRFVLRADGVVRVVEPGWLAERVARKTRDALAAYDDDQEAAAPSRS</sequence>
<name>A0A0B2B8M6_9ACTN</name>
<dbReference type="PROSITE" id="PS52050">
    <property type="entry name" value="WYL"/>
    <property type="match status" value="1"/>
</dbReference>
<feature type="domain" description="PafC HTH" evidence="2">
    <location>
        <begin position="6"/>
        <end position="124"/>
    </location>
</feature>
<dbReference type="InterPro" id="IPR026881">
    <property type="entry name" value="WYL_dom"/>
</dbReference>
<dbReference type="OrthoDB" id="5174471at2"/>
<dbReference type="GO" id="GO:0000502">
    <property type="term" value="C:proteasome complex"/>
    <property type="evidence" value="ECO:0007669"/>
    <property type="project" value="UniProtKB-KW"/>
</dbReference>
<evidence type="ECO:0000259" key="3">
    <source>
        <dbReference type="Pfam" id="PF25583"/>
    </source>
</evidence>
<proteinExistence type="predicted"/>
<dbReference type="AlphaFoldDB" id="A0A0B2B8M6"/>
<dbReference type="PIRSF" id="PIRSF016838">
    <property type="entry name" value="PafC"/>
    <property type="match status" value="1"/>
</dbReference>
<dbReference type="RefSeq" id="WP_039361970.1">
    <property type="nucleotide sequence ID" value="NZ_PGEZ01000002.1"/>
</dbReference>